<feature type="transmembrane region" description="Helical" evidence="5">
    <location>
        <begin position="232"/>
        <end position="250"/>
    </location>
</feature>
<gene>
    <name evidence="7" type="ORF">PG996_003138</name>
</gene>
<keyword evidence="4 5" id="KW-0472">Membrane</keyword>
<dbReference type="PANTHER" id="PTHR42718:SF10">
    <property type="entry name" value="TRANSPORTER, PUTATIVE (AFU_ORTHOLOGUE AFUA_8G06760)-RELATED"/>
    <property type="match status" value="1"/>
</dbReference>
<keyword evidence="3 5" id="KW-1133">Transmembrane helix</keyword>
<dbReference type="InterPro" id="IPR011701">
    <property type="entry name" value="MFS"/>
</dbReference>
<dbReference type="Proteomes" id="UP001446871">
    <property type="component" value="Unassembled WGS sequence"/>
</dbReference>
<feature type="transmembrane region" description="Helical" evidence="5">
    <location>
        <begin position="336"/>
        <end position="360"/>
    </location>
</feature>
<dbReference type="Gene3D" id="1.20.1250.20">
    <property type="entry name" value="MFS general substrate transporter like domains"/>
    <property type="match status" value="2"/>
</dbReference>
<dbReference type="InterPro" id="IPR036259">
    <property type="entry name" value="MFS_trans_sf"/>
</dbReference>
<dbReference type="InterPro" id="IPR020846">
    <property type="entry name" value="MFS_dom"/>
</dbReference>
<dbReference type="Pfam" id="PF07690">
    <property type="entry name" value="MFS_1"/>
    <property type="match status" value="1"/>
</dbReference>
<evidence type="ECO:0000256" key="4">
    <source>
        <dbReference type="ARBA" id="ARBA00023136"/>
    </source>
</evidence>
<protein>
    <submittedName>
        <fullName evidence="7">Major facilitator superfamily domain-containing protein</fullName>
    </submittedName>
</protein>
<evidence type="ECO:0000256" key="2">
    <source>
        <dbReference type="ARBA" id="ARBA00022692"/>
    </source>
</evidence>
<sequence length="368" mass="40103">MCLPTALSVTVHAFRPGRWRNMAFACQGMGQPLGYSFGLILGGVFAGTSVGWRWAFYASAILNFLLLLAAFPALPTPAREKAFSFGSLLRDVDWIGACCLSLSLGLLSYVFSVVSRDYNSLKLAQNIVLLVLAVLLIPGFVLWAEWQERRGRSALIPNSLWKNAAFTSTCVIVFFTWAVFNAFQYFSALYFERVLHLSALQAAVRFLPMVFVGAATNVVTGYCVDKVHVRDLVAYSAVISMVCPLIMALIQPSWVYWQGAFIAMLLIPLHPDVLFTVSSLIISKAYPGKSQSLAGAVFNAISQVGNSVGLAVTAAISSSVTQHRSADEADEEKLLAGYHAAFWTMFASMVVVVFVSFFGLKQGEGRGL</sequence>
<evidence type="ECO:0000313" key="7">
    <source>
        <dbReference type="EMBL" id="KAK8076968.1"/>
    </source>
</evidence>
<name>A0ABR1W4A0_9PEZI</name>
<feature type="transmembrane region" description="Helical" evidence="5">
    <location>
        <begin position="24"/>
        <end position="48"/>
    </location>
</feature>
<feature type="transmembrane region" description="Helical" evidence="5">
    <location>
        <begin position="256"/>
        <end position="281"/>
    </location>
</feature>
<feature type="transmembrane region" description="Helical" evidence="5">
    <location>
        <begin position="293"/>
        <end position="316"/>
    </location>
</feature>
<evidence type="ECO:0000256" key="5">
    <source>
        <dbReference type="SAM" id="Phobius"/>
    </source>
</evidence>
<organism evidence="7 8">
    <name type="scientific">Apiospora saccharicola</name>
    <dbReference type="NCBI Taxonomy" id="335842"/>
    <lineage>
        <taxon>Eukaryota</taxon>
        <taxon>Fungi</taxon>
        <taxon>Dikarya</taxon>
        <taxon>Ascomycota</taxon>
        <taxon>Pezizomycotina</taxon>
        <taxon>Sordariomycetes</taxon>
        <taxon>Xylariomycetidae</taxon>
        <taxon>Amphisphaeriales</taxon>
        <taxon>Apiosporaceae</taxon>
        <taxon>Apiospora</taxon>
    </lineage>
</organism>
<feature type="transmembrane region" description="Helical" evidence="5">
    <location>
        <begin position="164"/>
        <end position="186"/>
    </location>
</feature>
<comment type="caution">
    <text evidence="7">The sequence shown here is derived from an EMBL/GenBank/DDBJ whole genome shotgun (WGS) entry which is preliminary data.</text>
</comment>
<dbReference type="EMBL" id="JAQQWM010000002">
    <property type="protein sequence ID" value="KAK8076968.1"/>
    <property type="molecule type" value="Genomic_DNA"/>
</dbReference>
<reference evidence="7 8" key="1">
    <citation type="submission" date="2023-01" db="EMBL/GenBank/DDBJ databases">
        <title>Analysis of 21 Apiospora genomes using comparative genomics revels a genus with tremendous synthesis potential of carbohydrate active enzymes and secondary metabolites.</title>
        <authorList>
            <person name="Sorensen T."/>
        </authorList>
    </citation>
    <scope>NUCLEOTIDE SEQUENCE [LARGE SCALE GENOMIC DNA]</scope>
    <source>
        <strain evidence="7 8">CBS 83171</strain>
    </source>
</reference>
<keyword evidence="8" id="KW-1185">Reference proteome</keyword>
<comment type="subcellular location">
    <subcellularLocation>
        <location evidence="1">Membrane</location>
        <topology evidence="1">Multi-pass membrane protein</topology>
    </subcellularLocation>
</comment>
<accession>A0ABR1W4A0</accession>
<evidence type="ECO:0000256" key="3">
    <source>
        <dbReference type="ARBA" id="ARBA00022989"/>
    </source>
</evidence>
<proteinExistence type="predicted"/>
<dbReference type="SUPFAM" id="SSF103473">
    <property type="entry name" value="MFS general substrate transporter"/>
    <property type="match status" value="1"/>
</dbReference>
<dbReference type="PROSITE" id="PS50850">
    <property type="entry name" value="MFS"/>
    <property type="match status" value="1"/>
</dbReference>
<dbReference type="PANTHER" id="PTHR42718">
    <property type="entry name" value="MAJOR FACILITATOR SUPERFAMILY MULTIDRUG TRANSPORTER MFSC"/>
    <property type="match status" value="1"/>
</dbReference>
<feature type="domain" description="Major facilitator superfamily (MFS) profile" evidence="6">
    <location>
        <begin position="1"/>
        <end position="364"/>
    </location>
</feature>
<evidence type="ECO:0000313" key="8">
    <source>
        <dbReference type="Proteomes" id="UP001446871"/>
    </source>
</evidence>
<keyword evidence="2 5" id="KW-0812">Transmembrane</keyword>
<feature type="transmembrane region" description="Helical" evidence="5">
    <location>
        <begin position="94"/>
        <end position="111"/>
    </location>
</feature>
<evidence type="ECO:0000256" key="1">
    <source>
        <dbReference type="ARBA" id="ARBA00004141"/>
    </source>
</evidence>
<evidence type="ECO:0000259" key="6">
    <source>
        <dbReference type="PROSITE" id="PS50850"/>
    </source>
</evidence>
<feature type="transmembrane region" description="Helical" evidence="5">
    <location>
        <begin position="123"/>
        <end position="143"/>
    </location>
</feature>
<feature type="transmembrane region" description="Helical" evidence="5">
    <location>
        <begin position="54"/>
        <end position="74"/>
    </location>
</feature>